<accession>A0A364RBF9</accession>
<evidence type="ECO:0000256" key="1">
    <source>
        <dbReference type="SAM" id="MobiDB-lite"/>
    </source>
</evidence>
<name>A0A364RBF9_9BACT</name>
<dbReference type="RefSeq" id="WP_112306867.1">
    <property type="nucleotide sequence ID" value="NZ_QMDV01000005.1"/>
</dbReference>
<proteinExistence type="predicted"/>
<evidence type="ECO:0000256" key="2">
    <source>
        <dbReference type="SAM" id="SignalP"/>
    </source>
</evidence>
<reference evidence="3 4" key="2">
    <citation type="submission" date="2018-07" db="EMBL/GenBank/DDBJ databases">
        <title>Pontibacter sp. 2b14 genomic sequence and assembly.</title>
        <authorList>
            <person name="Du Z.-J."/>
        </authorList>
    </citation>
    <scope>NUCLEOTIDE SEQUENCE [LARGE SCALE GENOMIC DNA]</scope>
    <source>
        <strain evidence="3 4">2b14</strain>
    </source>
</reference>
<reference evidence="3 4" key="1">
    <citation type="submission" date="2018-06" db="EMBL/GenBank/DDBJ databases">
        <authorList>
            <person name="Liu Z.-W."/>
        </authorList>
    </citation>
    <scope>NUCLEOTIDE SEQUENCE [LARGE SCALE GENOMIC DNA]</scope>
    <source>
        <strain evidence="3 4">2b14</strain>
    </source>
</reference>
<evidence type="ECO:0000313" key="3">
    <source>
        <dbReference type="EMBL" id="RAU81577.1"/>
    </source>
</evidence>
<dbReference type="Proteomes" id="UP000251692">
    <property type="component" value="Unassembled WGS sequence"/>
</dbReference>
<keyword evidence="4" id="KW-1185">Reference proteome</keyword>
<feature type="compositionally biased region" description="Low complexity" evidence="1">
    <location>
        <begin position="27"/>
        <end position="41"/>
    </location>
</feature>
<dbReference type="EMBL" id="QMDV01000005">
    <property type="protein sequence ID" value="RAU81577.1"/>
    <property type="molecule type" value="Genomic_DNA"/>
</dbReference>
<feature type="signal peptide" evidence="2">
    <location>
        <begin position="1"/>
        <end position="19"/>
    </location>
</feature>
<feature type="compositionally biased region" description="Low complexity" evidence="1">
    <location>
        <begin position="50"/>
        <end position="67"/>
    </location>
</feature>
<comment type="caution">
    <text evidence="3">The sequence shown here is derived from an EMBL/GenBank/DDBJ whole genome shotgun (WGS) entry which is preliminary data.</text>
</comment>
<organism evidence="3 4">
    <name type="scientific">Pontibacter arcticus</name>
    <dbReference type="NCBI Taxonomy" id="2080288"/>
    <lineage>
        <taxon>Bacteria</taxon>
        <taxon>Pseudomonadati</taxon>
        <taxon>Bacteroidota</taxon>
        <taxon>Cytophagia</taxon>
        <taxon>Cytophagales</taxon>
        <taxon>Hymenobacteraceae</taxon>
        <taxon>Pontibacter</taxon>
    </lineage>
</organism>
<sequence>MKKLLKSTFAIAAVFAFTACDNQNNTATETDTATEQVETQTPSDVDGGLDTADMDTTMTDSTMMIEE</sequence>
<protein>
    <recommendedName>
        <fullName evidence="5">Coproporphyrinogen III oxidase</fullName>
    </recommendedName>
</protein>
<evidence type="ECO:0000313" key="4">
    <source>
        <dbReference type="Proteomes" id="UP000251692"/>
    </source>
</evidence>
<dbReference type="PROSITE" id="PS51257">
    <property type="entry name" value="PROKAR_LIPOPROTEIN"/>
    <property type="match status" value="1"/>
</dbReference>
<gene>
    <name evidence="3" type="ORF">DP923_15865</name>
</gene>
<dbReference type="AlphaFoldDB" id="A0A364RBF9"/>
<feature type="region of interest" description="Disordered" evidence="1">
    <location>
        <begin position="27"/>
        <end position="67"/>
    </location>
</feature>
<keyword evidence="2" id="KW-0732">Signal</keyword>
<evidence type="ECO:0008006" key="5">
    <source>
        <dbReference type="Google" id="ProtNLM"/>
    </source>
</evidence>
<feature type="chain" id="PRO_5016958778" description="Coproporphyrinogen III oxidase" evidence="2">
    <location>
        <begin position="20"/>
        <end position="67"/>
    </location>
</feature>